<dbReference type="GO" id="GO:0046872">
    <property type="term" value="F:metal ion binding"/>
    <property type="evidence" value="ECO:0007669"/>
    <property type="project" value="UniProtKB-KW"/>
</dbReference>
<gene>
    <name evidence="13" type="ORF">Fot_40660</name>
</gene>
<evidence type="ECO:0000256" key="9">
    <source>
        <dbReference type="ARBA" id="ARBA00023242"/>
    </source>
</evidence>
<evidence type="ECO:0000256" key="5">
    <source>
        <dbReference type="ARBA" id="ARBA00023004"/>
    </source>
</evidence>
<dbReference type="Pfam" id="PF00249">
    <property type="entry name" value="Myb_DNA-binding"/>
    <property type="match status" value="2"/>
</dbReference>
<evidence type="ECO:0000256" key="8">
    <source>
        <dbReference type="ARBA" id="ARBA00023163"/>
    </source>
</evidence>
<comment type="caution">
    <text evidence="13">The sequence shown here is derived from an EMBL/GenBank/DDBJ whole genome shotgun (WGS) entry which is preliminary data.</text>
</comment>
<evidence type="ECO:0000256" key="2">
    <source>
        <dbReference type="ARBA" id="ARBA00008056"/>
    </source>
</evidence>
<dbReference type="Gene3D" id="2.60.120.330">
    <property type="entry name" value="B-lactam Antibiotic, Isopenicillin N Synthase, Chain"/>
    <property type="match status" value="1"/>
</dbReference>
<evidence type="ECO:0000256" key="7">
    <source>
        <dbReference type="ARBA" id="ARBA00023125"/>
    </source>
</evidence>
<dbReference type="GO" id="GO:0003677">
    <property type="term" value="F:DNA binding"/>
    <property type="evidence" value="ECO:0007669"/>
    <property type="project" value="UniProtKB-KW"/>
</dbReference>
<dbReference type="Proteomes" id="UP001604277">
    <property type="component" value="Unassembled WGS sequence"/>
</dbReference>
<evidence type="ECO:0000313" key="14">
    <source>
        <dbReference type="Proteomes" id="UP001604277"/>
    </source>
</evidence>
<dbReference type="SUPFAM" id="SSF51197">
    <property type="entry name" value="Clavaminate synthase-like"/>
    <property type="match status" value="1"/>
</dbReference>
<reference evidence="14" key="1">
    <citation type="submission" date="2024-07" db="EMBL/GenBank/DDBJ databases">
        <title>Two chromosome-level genome assemblies of Korean endemic species Abeliophyllum distichum and Forsythia ovata (Oleaceae).</title>
        <authorList>
            <person name="Jang H."/>
        </authorList>
    </citation>
    <scope>NUCLEOTIDE SEQUENCE [LARGE SCALE GENOMIC DNA]</scope>
</reference>
<protein>
    <submittedName>
        <fullName evidence="13">Protein DOWNY MILDEW RESISTANCE 6-like</fullName>
    </submittedName>
</protein>
<dbReference type="GO" id="GO:0005634">
    <property type="term" value="C:nucleus"/>
    <property type="evidence" value="ECO:0007669"/>
    <property type="project" value="UniProtKB-SubCell"/>
</dbReference>
<feature type="domain" description="Myb-like" evidence="10">
    <location>
        <begin position="63"/>
        <end position="113"/>
    </location>
</feature>
<feature type="domain" description="HTH myb-type" evidence="11">
    <location>
        <begin position="63"/>
        <end position="117"/>
    </location>
</feature>
<dbReference type="SUPFAM" id="SSF46689">
    <property type="entry name" value="Homeodomain-like"/>
    <property type="match status" value="1"/>
</dbReference>
<proteinExistence type="inferred from homology"/>
<accession>A0ABD1S927</accession>
<evidence type="ECO:0000256" key="3">
    <source>
        <dbReference type="ARBA" id="ARBA00022723"/>
    </source>
</evidence>
<dbReference type="InterPro" id="IPR001005">
    <property type="entry name" value="SANT/Myb"/>
</dbReference>
<dbReference type="FunFam" id="1.10.10.60:FF:000039">
    <property type="entry name" value="MYB transcription factor"/>
    <property type="match status" value="1"/>
</dbReference>
<dbReference type="InterPro" id="IPR050295">
    <property type="entry name" value="Plant_2OG-oxidoreductases"/>
</dbReference>
<dbReference type="PANTHER" id="PTHR47991">
    <property type="entry name" value="OXOGLUTARATE/IRON-DEPENDENT DIOXYGENASE"/>
    <property type="match status" value="1"/>
</dbReference>
<evidence type="ECO:0000259" key="11">
    <source>
        <dbReference type="PROSITE" id="PS51294"/>
    </source>
</evidence>
<evidence type="ECO:0000259" key="10">
    <source>
        <dbReference type="PROSITE" id="PS50090"/>
    </source>
</evidence>
<dbReference type="Pfam" id="PF03171">
    <property type="entry name" value="2OG-FeII_Oxy"/>
    <property type="match status" value="1"/>
</dbReference>
<dbReference type="CDD" id="cd00167">
    <property type="entry name" value="SANT"/>
    <property type="match status" value="2"/>
</dbReference>
<comment type="similarity">
    <text evidence="2">Belongs to the iron/ascorbate-dependent oxidoreductase family.</text>
</comment>
<dbReference type="PROSITE" id="PS50090">
    <property type="entry name" value="MYB_LIKE"/>
    <property type="match status" value="2"/>
</dbReference>
<dbReference type="Pfam" id="PF14226">
    <property type="entry name" value="DIOX_N"/>
    <property type="match status" value="1"/>
</dbReference>
<dbReference type="AlphaFoldDB" id="A0ABD1S927"/>
<dbReference type="PROSITE" id="PS51294">
    <property type="entry name" value="HTH_MYB"/>
    <property type="match status" value="2"/>
</dbReference>
<evidence type="ECO:0000259" key="12">
    <source>
        <dbReference type="PROSITE" id="PS51471"/>
    </source>
</evidence>
<evidence type="ECO:0000256" key="6">
    <source>
        <dbReference type="ARBA" id="ARBA00023015"/>
    </source>
</evidence>
<dbReference type="InterPro" id="IPR017930">
    <property type="entry name" value="Myb_dom"/>
</dbReference>
<feature type="domain" description="Fe2OG dioxygenase" evidence="12">
    <location>
        <begin position="541"/>
        <end position="641"/>
    </location>
</feature>
<feature type="domain" description="HTH myb-type" evidence="11">
    <location>
        <begin position="9"/>
        <end position="62"/>
    </location>
</feature>
<dbReference type="InterPro" id="IPR009057">
    <property type="entry name" value="Homeodomain-like_sf"/>
</dbReference>
<keyword evidence="7" id="KW-0238">DNA-binding</keyword>
<evidence type="ECO:0000256" key="1">
    <source>
        <dbReference type="ARBA" id="ARBA00004123"/>
    </source>
</evidence>
<name>A0ABD1S927_9LAMI</name>
<dbReference type="FunFam" id="2.60.120.330:FF:000079">
    <property type="entry name" value="Protein SRG1"/>
    <property type="match status" value="1"/>
</dbReference>
<dbReference type="Gene3D" id="1.10.10.60">
    <property type="entry name" value="Homeodomain-like"/>
    <property type="match status" value="2"/>
</dbReference>
<comment type="subcellular location">
    <subcellularLocation>
        <location evidence="1">Nucleus</location>
    </subcellularLocation>
</comment>
<dbReference type="SMART" id="SM00717">
    <property type="entry name" value="SANT"/>
    <property type="match status" value="2"/>
</dbReference>
<dbReference type="InterPro" id="IPR027443">
    <property type="entry name" value="IPNS-like_sf"/>
</dbReference>
<dbReference type="InterPro" id="IPR044861">
    <property type="entry name" value="IPNS-like_FE2OG_OXY"/>
</dbReference>
<dbReference type="EMBL" id="JBFOLJ010000011">
    <property type="protein sequence ID" value="KAL2496903.1"/>
    <property type="molecule type" value="Genomic_DNA"/>
</dbReference>
<keyword evidence="9" id="KW-0539">Nucleus</keyword>
<dbReference type="FunFam" id="1.10.10.60:FF:000015">
    <property type="entry name" value="Transcription factor RAX3"/>
    <property type="match status" value="1"/>
</dbReference>
<keyword evidence="4" id="KW-0677">Repeat</keyword>
<feature type="domain" description="Myb-like" evidence="10">
    <location>
        <begin position="9"/>
        <end position="62"/>
    </location>
</feature>
<dbReference type="InterPro" id="IPR005123">
    <property type="entry name" value="Oxoglu/Fe-dep_dioxygenase_dom"/>
</dbReference>
<dbReference type="PROSITE" id="PS51471">
    <property type="entry name" value="FE2OG_OXY"/>
    <property type="match status" value="1"/>
</dbReference>
<dbReference type="InterPro" id="IPR026992">
    <property type="entry name" value="DIOX_N"/>
</dbReference>
<keyword evidence="5" id="KW-0408">Iron</keyword>
<keyword evidence="8" id="KW-0804">Transcription</keyword>
<keyword evidence="6" id="KW-0805">Transcription regulation</keyword>
<sequence length="693" mass="77991">MGRSPISDKNGLKKGPWTPEEDMKLTQYIQVHGPVGNWRSLPKNAGLERCGKSCRLRWTNYLRPDIKRGRFSFKEEETIIQLHSVLGNKWSAIAAKLPGRTDNEIKNHWNTHIRKRLLGMGIDPVTHAPRLDHFDLSSSLINSHDQFNLSNLFRLQTPVNPEALTRLAATLLASNPEIPQLDENQLLNAQLHNQLENAFDQSNFAYSSLDQKNLMQRVKGTSYAVSEKIGTDLLENSSLNSVLSTPLSRPAPLNSSSSTYIHGNNEDENYSNAALLNTSHKKQKKMLSHLHAYATIPSVQQSNKLRPYALTRISYYSKIHTSFSNHLAMALDASSSSIINTDNQENGIDYGKGVKFLIDTAPDMKKLPSEFVLPLLRNPLSVLHAEIPVIDLSGLDGPVQCRVSTIRDISSACADWGFFRIINHGIEMPLIEEMLKVVEEFFNLTLEEKMKYASDDVMSPVRYGTSLNTSMKHNLHWRDYFRHYAHPFQKSFHLWPDNPPIYRDVAKEYLEKIWQLAMKIASAISEGLGLDHDYIEKSLGEGFQVHAANYYPPCPEPDKTLGLAAHSDHGGLTILMQNDVDGLQIKHNETWIAVQHVPGTFLVNVGDYLEILSNGRYKSVEHRAVVNAHKKRISVAVGNGPELAAVVAPASTLLDEKSEIHYQPIAYKDYMRLQQSSTIRGKSPLQALMINNI</sequence>
<organism evidence="13 14">
    <name type="scientific">Forsythia ovata</name>
    <dbReference type="NCBI Taxonomy" id="205694"/>
    <lineage>
        <taxon>Eukaryota</taxon>
        <taxon>Viridiplantae</taxon>
        <taxon>Streptophyta</taxon>
        <taxon>Embryophyta</taxon>
        <taxon>Tracheophyta</taxon>
        <taxon>Spermatophyta</taxon>
        <taxon>Magnoliopsida</taxon>
        <taxon>eudicotyledons</taxon>
        <taxon>Gunneridae</taxon>
        <taxon>Pentapetalae</taxon>
        <taxon>asterids</taxon>
        <taxon>lamiids</taxon>
        <taxon>Lamiales</taxon>
        <taxon>Oleaceae</taxon>
        <taxon>Forsythieae</taxon>
        <taxon>Forsythia</taxon>
    </lineage>
</organism>
<dbReference type="GO" id="GO:0016706">
    <property type="term" value="F:2-oxoglutarate-dependent dioxygenase activity"/>
    <property type="evidence" value="ECO:0007669"/>
    <property type="project" value="UniProtKB-ARBA"/>
</dbReference>
<keyword evidence="3" id="KW-0479">Metal-binding</keyword>
<dbReference type="GO" id="GO:0002238">
    <property type="term" value="P:response to molecule of fungal origin"/>
    <property type="evidence" value="ECO:0007669"/>
    <property type="project" value="UniProtKB-ARBA"/>
</dbReference>
<evidence type="ECO:0000256" key="4">
    <source>
        <dbReference type="ARBA" id="ARBA00022737"/>
    </source>
</evidence>
<evidence type="ECO:0000313" key="13">
    <source>
        <dbReference type="EMBL" id="KAL2496903.1"/>
    </source>
</evidence>
<dbReference type="GO" id="GO:0009805">
    <property type="term" value="P:coumarin biosynthetic process"/>
    <property type="evidence" value="ECO:0007669"/>
    <property type="project" value="UniProtKB-ARBA"/>
</dbReference>
<keyword evidence="14" id="KW-1185">Reference proteome</keyword>